<name>A0A2S4UD53_9BASI</name>
<evidence type="ECO:0000313" key="2">
    <source>
        <dbReference type="EMBL" id="POV95151.1"/>
    </source>
</evidence>
<dbReference type="Proteomes" id="UP000238274">
    <property type="component" value="Unassembled WGS sequence"/>
</dbReference>
<dbReference type="OrthoDB" id="10675686at2759"/>
<reference evidence="2 3" key="1">
    <citation type="submission" date="2017-12" db="EMBL/GenBank/DDBJ databases">
        <title>Gene loss provides genomic basis for host adaptation in cereal stripe rust fungi.</title>
        <authorList>
            <person name="Xia C."/>
        </authorList>
    </citation>
    <scope>NUCLEOTIDE SEQUENCE [LARGE SCALE GENOMIC DNA]</scope>
    <source>
        <strain evidence="2 3">93TX-2</strain>
    </source>
</reference>
<feature type="region of interest" description="Disordered" evidence="1">
    <location>
        <begin position="187"/>
        <end position="216"/>
    </location>
</feature>
<accession>A0A2S4UD53</accession>
<feature type="compositionally biased region" description="Polar residues" evidence="1">
    <location>
        <begin position="193"/>
        <end position="212"/>
    </location>
</feature>
<proteinExistence type="predicted"/>
<gene>
    <name evidence="2" type="ORF">PSHT_15820</name>
</gene>
<feature type="region of interest" description="Disordered" evidence="1">
    <location>
        <begin position="1"/>
        <end position="53"/>
    </location>
</feature>
<organism evidence="2 3">
    <name type="scientific">Puccinia striiformis</name>
    <dbReference type="NCBI Taxonomy" id="27350"/>
    <lineage>
        <taxon>Eukaryota</taxon>
        <taxon>Fungi</taxon>
        <taxon>Dikarya</taxon>
        <taxon>Basidiomycota</taxon>
        <taxon>Pucciniomycotina</taxon>
        <taxon>Pucciniomycetes</taxon>
        <taxon>Pucciniales</taxon>
        <taxon>Pucciniaceae</taxon>
        <taxon>Puccinia</taxon>
    </lineage>
</organism>
<feature type="region of interest" description="Disordered" evidence="1">
    <location>
        <begin position="68"/>
        <end position="106"/>
    </location>
</feature>
<comment type="caution">
    <text evidence="2">The sequence shown here is derived from an EMBL/GenBank/DDBJ whole genome shotgun (WGS) entry which is preliminary data.</text>
</comment>
<dbReference type="VEuPathDB" id="FungiDB:PSHT_15820"/>
<dbReference type="EMBL" id="PKSM01000434">
    <property type="protein sequence ID" value="POV95151.1"/>
    <property type="molecule type" value="Genomic_DNA"/>
</dbReference>
<reference evidence="3" key="3">
    <citation type="journal article" date="2018" name="Mol. Plant Microbe Interact.">
        <title>Genome sequence resources for the wheat stripe rust pathogen (Puccinia striiformis f. sp. tritici) and the barley stripe rust pathogen (Puccinia striiformis f. sp. hordei).</title>
        <authorList>
            <person name="Xia C."/>
            <person name="Wang M."/>
            <person name="Yin C."/>
            <person name="Cornejo O.E."/>
            <person name="Hulbert S.H."/>
            <person name="Chen X."/>
        </authorList>
    </citation>
    <scope>NUCLEOTIDE SEQUENCE [LARGE SCALE GENOMIC DNA]</scope>
    <source>
        <strain evidence="3">93TX-2</strain>
    </source>
</reference>
<protein>
    <submittedName>
        <fullName evidence="2">Uncharacterized protein</fullName>
    </submittedName>
</protein>
<evidence type="ECO:0000256" key="1">
    <source>
        <dbReference type="SAM" id="MobiDB-lite"/>
    </source>
</evidence>
<feature type="region of interest" description="Disordered" evidence="1">
    <location>
        <begin position="379"/>
        <end position="403"/>
    </location>
</feature>
<evidence type="ECO:0000313" key="3">
    <source>
        <dbReference type="Proteomes" id="UP000238274"/>
    </source>
</evidence>
<reference evidence="3" key="2">
    <citation type="journal article" date="2018" name="BMC Genomics">
        <title>Genomic insights into host adaptation between the wheat stripe rust pathogen (Puccinia striiformis f. sp. tritici) and the barley stripe rust pathogen (Puccinia striiformis f. sp. hordei).</title>
        <authorList>
            <person name="Xia C."/>
            <person name="Wang M."/>
            <person name="Yin C."/>
            <person name="Cornejo O.E."/>
            <person name="Hulbert S.H."/>
            <person name="Chen X."/>
        </authorList>
    </citation>
    <scope>NUCLEOTIDE SEQUENCE [LARGE SCALE GENOMIC DNA]</scope>
    <source>
        <strain evidence="3">93TX-2</strain>
    </source>
</reference>
<sequence length="403" mass="44220">MAEIYLANSDDGMSKLGSPILPDRGPFNALRESLPSLEPTRKNQREPNTGVTPMEINSRATSLALRSGMSTPVPLPVDRLTVPPTDQPLTKDREITTDPENTHPSNLAPIVDNKHLEMYINMFYSQKFMYEEARKNEDQVVMIAALNQAISSQELMLRIVSGEEMMSVCENWLAQAEMDIMFPKEQAAKDRISTATQASTPTPIHQTRSPSPQEDVAMVHRDPTPVQATAHSASSISSAHQITQNHAQRAVQNAMNASNYVNQTAQQAPHQNLVPNYAPAPTFAQNQNSATKLRQCRTSCQTTRCRRKTTTKLRTSTPDPLNTSRAYPVLHTKRALPPSTVPFIALEGTGSITTATNQQHPSLILLRNSAPPLTLFNTSQVETQGDPGGEGGIPNLKTTLPES</sequence>
<dbReference type="AlphaFoldDB" id="A0A2S4UD53"/>
<keyword evidence="3" id="KW-1185">Reference proteome</keyword>